<keyword evidence="5" id="KW-0663">Pyridoxal phosphate</keyword>
<comment type="similarity">
    <text evidence="2">Belongs to the class-I pyridoxal-phosphate-dependent aminotransferase family.</text>
</comment>
<dbReference type="PANTHER" id="PTHR46383:SF1">
    <property type="entry name" value="ASPARTATE AMINOTRANSFERASE"/>
    <property type="match status" value="1"/>
</dbReference>
<organism evidence="7 8">
    <name type="scientific">Lacinutrix iliipiscaria</name>
    <dbReference type="NCBI Taxonomy" id="1230532"/>
    <lineage>
        <taxon>Bacteria</taxon>
        <taxon>Pseudomonadati</taxon>
        <taxon>Bacteroidota</taxon>
        <taxon>Flavobacteriia</taxon>
        <taxon>Flavobacteriales</taxon>
        <taxon>Flavobacteriaceae</taxon>
        <taxon>Lacinutrix</taxon>
    </lineage>
</organism>
<gene>
    <name evidence="7" type="ORF">ACFS5M_00375</name>
</gene>
<dbReference type="Gene3D" id="3.40.640.10">
    <property type="entry name" value="Type I PLP-dependent aspartate aminotransferase-like (Major domain)"/>
    <property type="match status" value="1"/>
</dbReference>
<feature type="domain" description="Aminotransferase class I/classII large" evidence="6">
    <location>
        <begin position="48"/>
        <end position="403"/>
    </location>
</feature>
<evidence type="ECO:0000259" key="6">
    <source>
        <dbReference type="Pfam" id="PF00155"/>
    </source>
</evidence>
<evidence type="ECO:0000313" key="7">
    <source>
        <dbReference type="EMBL" id="MFD2822103.1"/>
    </source>
</evidence>
<name>A0ABW5WHA0_9FLAO</name>
<dbReference type="GO" id="GO:0008483">
    <property type="term" value="F:transaminase activity"/>
    <property type="evidence" value="ECO:0007669"/>
    <property type="project" value="UniProtKB-KW"/>
</dbReference>
<evidence type="ECO:0000256" key="1">
    <source>
        <dbReference type="ARBA" id="ARBA00001933"/>
    </source>
</evidence>
<dbReference type="InterPro" id="IPR004839">
    <property type="entry name" value="Aminotransferase_I/II_large"/>
</dbReference>
<dbReference type="Pfam" id="PF00155">
    <property type="entry name" value="Aminotran_1_2"/>
    <property type="match status" value="1"/>
</dbReference>
<keyword evidence="4" id="KW-0808">Transferase</keyword>
<dbReference type="PANTHER" id="PTHR46383">
    <property type="entry name" value="ASPARTATE AMINOTRANSFERASE"/>
    <property type="match status" value="1"/>
</dbReference>
<dbReference type="Proteomes" id="UP001597533">
    <property type="component" value="Unassembled WGS sequence"/>
</dbReference>
<dbReference type="InterPro" id="IPR015421">
    <property type="entry name" value="PyrdxlP-dep_Trfase_major"/>
</dbReference>
<proteinExistence type="inferred from homology"/>
<evidence type="ECO:0000256" key="4">
    <source>
        <dbReference type="ARBA" id="ARBA00022679"/>
    </source>
</evidence>
<dbReference type="InterPro" id="IPR015422">
    <property type="entry name" value="PyrdxlP-dep_Trfase_small"/>
</dbReference>
<dbReference type="CDD" id="cd00609">
    <property type="entry name" value="AAT_like"/>
    <property type="match status" value="1"/>
</dbReference>
<dbReference type="EMBL" id="JBHUOV010000001">
    <property type="protein sequence ID" value="MFD2822103.1"/>
    <property type="molecule type" value="Genomic_DNA"/>
</dbReference>
<dbReference type="InterPro" id="IPR050596">
    <property type="entry name" value="AspAT/PAT-like"/>
</dbReference>
<dbReference type="InterPro" id="IPR015424">
    <property type="entry name" value="PyrdxlP-dep_Trfase"/>
</dbReference>
<reference evidence="8" key="1">
    <citation type="journal article" date="2019" name="Int. J. Syst. Evol. Microbiol.">
        <title>The Global Catalogue of Microorganisms (GCM) 10K type strain sequencing project: providing services to taxonomists for standard genome sequencing and annotation.</title>
        <authorList>
            <consortium name="The Broad Institute Genomics Platform"/>
            <consortium name="The Broad Institute Genome Sequencing Center for Infectious Disease"/>
            <person name="Wu L."/>
            <person name="Ma J."/>
        </authorList>
    </citation>
    <scope>NUCLEOTIDE SEQUENCE [LARGE SCALE GENOMIC DNA]</scope>
    <source>
        <strain evidence="8">KCTC 32141</strain>
    </source>
</reference>
<comment type="cofactor">
    <cofactor evidence="1">
        <name>pyridoxal 5'-phosphate</name>
        <dbReference type="ChEBI" id="CHEBI:597326"/>
    </cofactor>
</comment>
<accession>A0ABW5WHA0</accession>
<evidence type="ECO:0000256" key="5">
    <source>
        <dbReference type="ARBA" id="ARBA00022898"/>
    </source>
</evidence>
<evidence type="ECO:0000256" key="3">
    <source>
        <dbReference type="ARBA" id="ARBA00022576"/>
    </source>
</evidence>
<keyword evidence="8" id="KW-1185">Reference proteome</keyword>
<protein>
    <submittedName>
        <fullName evidence="7">Pyridoxal phosphate-dependent aminotransferase</fullName>
    </submittedName>
</protein>
<keyword evidence="3 7" id="KW-0032">Aminotransferase</keyword>
<comment type="caution">
    <text evidence="7">The sequence shown here is derived from an EMBL/GenBank/DDBJ whole genome shotgun (WGS) entry which is preliminary data.</text>
</comment>
<evidence type="ECO:0000256" key="2">
    <source>
        <dbReference type="ARBA" id="ARBA00007441"/>
    </source>
</evidence>
<sequence length="420" mass="47113">MKTSKLAEGLKGSEIIKIAGEVNALKAQGEVIYNQTIGDFDSSIFPIPQELKQEIVSAYHDNQTNYPQANGMQVLRETVSSYLSANLGLDYASDEILISGGARPLIYATYQTILDLDDTVLYPVPSWNNDAYTYLSRNKAVIIETKPENKFMPTALDIKPHLQHVNLIALCSPLNPTGTTFKKEVLLEISQLIVDENKRRKSHNLKPLYVLYDQIYWQLTYGETVHYNPVELVPEMRDYTIFIDGISKAFAATGVRVGWAFGPVHVINKMKAMLSHIGAWAPKAEQIATASYLQQTSSVLNYLQHIKEELNYRLIEFYKGFNTLKEKGFSVQAIEPEAALYLTVQFDLIGKRTASGEVLNSIQEVTSYLINEAKLAIVPFYAFGTSTGSNWFRLSVGTAKKDDIATIFELLETALEKLNE</sequence>
<dbReference type="SUPFAM" id="SSF53383">
    <property type="entry name" value="PLP-dependent transferases"/>
    <property type="match status" value="1"/>
</dbReference>
<evidence type="ECO:0000313" key="8">
    <source>
        <dbReference type="Proteomes" id="UP001597533"/>
    </source>
</evidence>
<dbReference type="Gene3D" id="3.90.1150.10">
    <property type="entry name" value="Aspartate Aminotransferase, domain 1"/>
    <property type="match status" value="1"/>
</dbReference>
<dbReference type="RefSeq" id="WP_183484189.1">
    <property type="nucleotide sequence ID" value="NZ_JBHUOV010000001.1"/>
</dbReference>